<protein>
    <submittedName>
        <fullName evidence="2">Uncharacterized protein</fullName>
    </submittedName>
</protein>
<organism evidence="2 3">
    <name type="scientific">Fusibacter bizertensis</name>
    <dbReference type="NCBI Taxonomy" id="1488331"/>
    <lineage>
        <taxon>Bacteria</taxon>
        <taxon>Bacillati</taxon>
        <taxon>Bacillota</taxon>
        <taxon>Clostridia</taxon>
        <taxon>Eubacteriales</taxon>
        <taxon>Eubacteriales Family XII. Incertae Sedis</taxon>
        <taxon>Fusibacter</taxon>
    </lineage>
</organism>
<name>A0ABT6NHI8_9FIRM</name>
<reference evidence="2 3" key="1">
    <citation type="submission" date="2023-04" db="EMBL/GenBank/DDBJ databases">
        <title>Fusibacter bizertensis strain WBS, isolated from littoral bottom sediments of the Arctic seas - biochemical and genomic analysis.</title>
        <authorList>
            <person name="Brioukhanov A.L."/>
        </authorList>
    </citation>
    <scope>NUCLEOTIDE SEQUENCE [LARGE SCALE GENOMIC DNA]</scope>
    <source>
        <strain evidence="2 3">WBS</strain>
    </source>
</reference>
<accession>A0ABT6NHI8</accession>
<proteinExistence type="predicted"/>
<keyword evidence="1" id="KW-0812">Transmembrane</keyword>
<dbReference type="Proteomes" id="UP001158045">
    <property type="component" value="Unassembled WGS sequence"/>
</dbReference>
<keyword evidence="3" id="KW-1185">Reference proteome</keyword>
<feature type="transmembrane region" description="Helical" evidence="1">
    <location>
        <begin position="119"/>
        <end position="141"/>
    </location>
</feature>
<feature type="transmembrane region" description="Helical" evidence="1">
    <location>
        <begin position="81"/>
        <end position="99"/>
    </location>
</feature>
<evidence type="ECO:0000313" key="2">
    <source>
        <dbReference type="EMBL" id="MDH8679862.1"/>
    </source>
</evidence>
<keyword evidence="1" id="KW-0472">Membrane</keyword>
<keyword evidence="1" id="KW-1133">Transmembrane helix</keyword>
<dbReference type="EMBL" id="JARYZI010000019">
    <property type="protein sequence ID" value="MDH8679862.1"/>
    <property type="molecule type" value="Genomic_DNA"/>
</dbReference>
<comment type="caution">
    <text evidence="2">The sequence shown here is derived from an EMBL/GenBank/DDBJ whole genome shotgun (WGS) entry which is preliminary data.</text>
</comment>
<dbReference type="RefSeq" id="WP_281095756.1">
    <property type="nucleotide sequence ID" value="NZ_JARYZI010000019.1"/>
</dbReference>
<evidence type="ECO:0000256" key="1">
    <source>
        <dbReference type="SAM" id="Phobius"/>
    </source>
</evidence>
<sequence>MNSIIKRLINWKVCLLFSGLFLLYLFLILPNESSKSDLITGGLASPDTEFFYTSDYLQDLVSSYSPEAREYYVVSKVRFDILWPLVYGIWLTSSIGLLIKGIKKTGSFGEKAIINWLPLLPLVAVGFDFLENITVSIVMLTHPDVSWVILNAAPVLTTLKWFTLGGSMVIAMVLLGYFIFRMLKSRLVT</sequence>
<feature type="transmembrane region" description="Helical" evidence="1">
    <location>
        <begin position="9"/>
        <end position="29"/>
    </location>
</feature>
<evidence type="ECO:0000313" key="3">
    <source>
        <dbReference type="Proteomes" id="UP001158045"/>
    </source>
</evidence>
<feature type="transmembrane region" description="Helical" evidence="1">
    <location>
        <begin position="161"/>
        <end position="180"/>
    </location>
</feature>
<gene>
    <name evidence="2" type="ORF">QE109_17075</name>
</gene>